<feature type="transmembrane region" description="Helical" evidence="5">
    <location>
        <begin position="6"/>
        <end position="23"/>
    </location>
</feature>
<sequence length="176" mass="19185">MSSIETLLAHWFYAIIFVAASHHKIVHWQRFKASVFAYKIIPGFLVTFSAGLLTLAELIVIGALIFLQPIGLFLSGALLTIYLIAITINMARGRHFIDCGCGDEPSPLSPALVLRNILLTSGAFGAYFFGAWPVNIEIAGSLVALSIAIAAAGVYLTIDQLLANQGKYRRLWLGEY</sequence>
<dbReference type="GO" id="GO:0016020">
    <property type="term" value="C:membrane"/>
    <property type="evidence" value="ECO:0007669"/>
    <property type="project" value="UniProtKB-SubCell"/>
</dbReference>
<evidence type="ECO:0000256" key="4">
    <source>
        <dbReference type="ARBA" id="ARBA00023136"/>
    </source>
</evidence>
<feature type="transmembrane region" description="Helical" evidence="5">
    <location>
        <begin position="138"/>
        <end position="158"/>
    </location>
</feature>
<dbReference type="AlphaFoldDB" id="A0A382A6H6"/>
<protein>
    <recommendedName>
        <fullName evidence="6">Methylamine utilisation protein MauE domain-containing protein</fullName>
    </recommendedName>
</protein>
<dbReference type="InterPro" id="IPR009908">
    <property type="entry name" value="Methylamine_util_MauE"/>
</dbReference>
<keyword evidence="3 5" id="KW-1133">Transmembrane helix</keyword>
<dbReference type="GO" id="GO:0030416">
    <property type="term" value="P:methylamine metabolic process"/>
    <property type="evidence" value="ECO:0007669"/>
    <property type="project" value="InterPro"/>
</dbReference>
<evidence type="ECO:0000256" key="2">
    <source>
        <dbReference type="ARBA" id="ARBA00022692"/>
    </source>
</evidence>
<proteinExistence type="predicted"/>
<keyword evidence="2 5" id="KW-0812">Transmembrane</keyword>
<evidence type="ECO:0000259" key="6">
    <source>
        <dbReference type="Pfam" id="PF07291"/>
    </source>
</evidence>
<dbReference type="EMBL" id="UINC01024016">
    <property type="protein sequence ID" value="SVA96851.1"/>
    <property type="molecule type" value="Genomic_DNA"/>
</dbReference>
<name>A0A382A6H6_9ZZZZ</name>
<feature type="transmembrane region" description="Helical" evidence="5">
    <location>
        <begin position="112"/>
        <end position="132"/>
    </location>
</feature>
<gene>
    <name evidence="7" type="ORF">METZ01_LOCUS149705</name>
</gene>
<evidence type="ECO:0000313" key="7">
    <source>
        <dbReference type="EMBL" id="SVA96851.1"/>
    </source>
</evidence>
<evidence type="ECO:0000256" key="1">
    <source>
        <dbReference type="ARBA" id="ARBA00004141"/>
    </source>
</evidence>
<evidence type="ECO:0000256" key="3">
    <source>
        <dbReference type="ARBA" id="ARBA00022989"/>
    </source>
</evidence>
<keyword evidence="4 5" id="KW-0472">Membrane</keyword>
<accession>A0A382A6H6</accession>
<comment type="subcellular location">
    <subcellularLocation>
        <location evidence="1">Membrane</location>
        <topology evidence="1">Multi-pass membrane protein</topology>
    </subcellularLocation>
</comment>
<feature type="domain" description="Methylamine utilisation protein MauE" evidence="6">
    <location>
        <begin position="7"/>
        <end position="126"/>
    </location>
</feature>
<organism evidence="7">
    <name type="scientific">marine metagenome</name>
    <dbReference type="NCBI Taxonomy" id="408172"/>
    <lineage>
        <taxon>unclassified sequences</taxon>
        <taxon>metagenomes</taxon>
        <taxon>ecological metagenomes</taxon>
    </lineage>
</organism>
<evidence type="ECO:0000256" key="5">
    <source>
        <dbReference type="SAM" id="Phobius"/>
    </source>
</evidence>
<reference evidence="7" key="1">
    <citation type="submission" date="2018-05" db="EMBL/GenBank/DDBJ databases">
        <authorList>
            <person name="Lanie J.A."/>
            <person name="Ng W.-L."/>
            <person name="Kazmierczak K.M."/>
            <person name="Andrzejewski T.M."/>
            <person name="Davidsen T.M."/>
            <person name="Wayne K.J."/>
            <person name="Tettelin H."/>
            <person name="Glass J.I."/>
            <person name="Rusch D."/>
            <person name="Podicherti R."/>
            <person name="Tsui H.-C.T."/>
            <person name="Winkler M.E."/>
        </authorList>
    </citation>
    <scope>NUCLEOTIDE SEQUENCE</scope>
</reference>
<feature type="transmembrane region" description="Helical" evidence="5">
    <location>
        <begin position="72"/>
        <end position="91"/>
    </location>
</feature>
<feature type="transmembrane region" description="Helical" evidence="5">
    <location>
        <begin position="44"/>
        <end position="66"/>
    </location>
</feature>
<dbReference type="Pfam" id="PF07291">
    <property type="entry name" value="MauE"/>
    <property type="match status" value="1"/>
</dbReference>